<dbReference type="PANTHER" id="PTHR10788">
    <property type="entry name" value="TREHALOSE-6-PHOSPHATE SYNTHASE"/>
    <property type="match status" value="1"/>
</dbReference>
<dbReference type="EMBL" id="SZYD01000001">
    <property type="protein sequence ID" value="KAD7477392.1"/>
    <property type="molecule type" value="Genomic_DNA"/>
</dbReference>
<proteinExistence type="predicted"/>
<protein>
    <submittedName>
        <fullName evidence="2">Uncharacterized protein</fullName>
    </submittedName>
</protein>
<comment type="caution">
    <text evidence="2">The sequence shown here is derived from an EMBL/GenBank/DDBJ whole genome shotgun (WGS) entry which is preliminary data.</text>
</comment>
<dbReference type="Pfam" id="PF00982">
    <property type="entry name" value="Glyco_transf_20"/>
    <property type="match status" value="1"/>
</dbReference>
<name>A0A5N6PYP5_9ASTR</name>
<dbReference type="SUPFAM" id="SSF53756">
    <property type="entry name" value="UDP-Glycosyltransferase/glycogen phosphorylase"/>
    <property type="match status" value="1"/>
</dbReference>
<gene>
    <name evidence="2" type="ORF">E3N88_00528</name>
</gene>
<dbReference type="Gene3D" id="3.40.50.2000">
    <property type="entry name" value="Glycogen Phosphorylase B"/>
    <property type="match status" value="1"/>
</dbReference>
<dbReference type="GO" id="GO:0005829">
    <property type="term" value="C:cytosol"/>
    <property type="evidence" value="ECO:0007669"/>
    <property type="project" value="TreeGrafter"/>
</dbReference>
<keyword evidence="3" id="KW-1185">Reference proteome</keyword>
<dbReference type="GO" id="GO:0005992">
    <property type="term" value="P:trehalose biosynthetic process"/>
    <property type="evidence" value="ECO:0007669"/>
    <property type="project" value="InterPro"/>
</dbReference>
<dbReference type="InterPro" id="IPR001830">
    <property type="entry name" value="Glyco_trans_20"/>
</dbReference>
<dbReference type="PANTHER" id="PTHR10788:SF46">
    <property type="entry name" value="ALPHA,ALPHA-TREHALOSE-PHOSPHATE SYNTHASE [UDP-FORMING] 11-RELATED"/>
    <property type="match status" value="1"/>
</dbReference>
<evidence type="ECO:0000256" key="1">
    <source>
        <dbReference type="SAM" id="MobiDB-lite"/>
    </source>
</evidence>
<accession>A0A5N6PYP5</accession>
<evidence type="ECO:0000313" key="2">
    <source>
        <dbReference type="EMBL" id="KAD7477392.1"/>
    </source>
</evidence>
<dbReference type="OrthoDB" id="1712866at2759"/>
<dbReference type="Proteomes" id="UP000326396">
    <property type="component" value="Linkage Group LG1"/>
</dbReference>
<dbReference type="AlphaFoldDB" id="A0A5N6PYP5"/>
<feature type="region of interest" description="Disordered" evidence="1">
    <location>
        <begin position="1"/>
        <end position="42"/>
    </location>
</feature>
<dbReference type="GO" id="GO:0004805">
    <property type="term" value="F:trehalose-phosphatase activity"/>
    <property type="evidence" value="ECO:0007669"/>
    <property type="project" value="TreeGrafter"/>
</dbReference>
<evidence type="ECO:0000313" key="3">
    <source>
        <dbReference type="Proteomes" id="UP000326396"/>
    </source>
</evidence>
<organism evidence="2 3">
    <name type="scientific">Mikania micrantha</name>
    <name type="common">bitter vine</name>
    <dbReference type="NCBI Taxonomy" id="192012"/>
    <lineage>
        <taxon>Eukaryota</taxon>
        <taxon>Viridiplantae</taxon>
        <taxon>Streptophyta</taxon>
        <taxon>Embryophyta</taxon>
        <taxon>Tracheophyta</taxon>
        <taxon>Spermatophyta</taxon>
        <taxon>Magnoliopsida</taxon>
        <taxon>eudicotyledons</taxon>
        <taxon>Gunneridae</taxon>
        <taxon>Pentapetalae</taxon>
        <taxon>asterids</taxon>
        <taxon>campanulids</taxon>
        <taxon>Asterales</taxon>
        <taxon>Asteraceae</taxon>
        <taxon>Asteroideae</taxon>
        <taxon>Heliantheae alliance</taxon>
        <taxon>Eupatorieae</taxon>
        <taxon>Mikania</taxon>
    </lineage>
</organism>
<feature type="compositionally biased region" description="Basic residues" evidence="1">
    <location>
        <begin position="1"/>
        <end position="15"/>
    </location>
</feature>
<reference evidence="2 3" key="1">
    <citation type="submission" date="2019-05" db="EMBL/GenBank/DDBJ databases">
        <title>Mikania micrantha, genome provides insights into the molecular mechanism of rapid growth.</title>
        <authorList>
            <person name="Liu B."/>
        </authorList>
    </citation>
    <scope>NUCLEOTIDE SEQUENCE [LARGE SCALE GENOMIC DNA]</scope>
    <source>
        <strain evidence="2">NLD-2019</strain>
        <tissue evidence="2">Leaf</tissue>
    </source>
</reference>
<sequence>MKPNHLHHCHHHRPEQRRSSGGHNKRWSNGGDHDGATAVEGPVVRSKQIRSRCGGAHGGGLEIRDRDLRISISVTTMIESVKYSPETASKVQELRRRYDGKTVVLGVDDMDMMFKGISLKFLAFGKLLEDYPVLRGSEPRRWGTVEEGWSSGSGEKGFSVCLFRLSSNGGYT</sequence>